<dbReference type="Gene3D" id="3.90.1150.10">
    <property type="entry name" value="Aspartate Aminotransferase, domain 1"/>
    <property type="match status" value="1"/>
</dbReference>
<keyword evidence="3 5" id="KW-0808">Transferase</keyword>
<protein>
    <submittedName>
        <fullName evidence="5">LL-diaminopimelate aminotransferase</fullName>
        <ecNumber evidence="5">2.6.1.83</ecNumber>
    </submittedName>
</protein>
<dbReference type="AlphaFoldDB" id="A0A9X0YV81"/>
<gene>
    <name evidence="5" type="ORF">J2Z64_003546</name>
</gene>
<dbReference type="NCBIfam" id="NF006756">
    <property type="entry name" value="PRK09276.1"/>
    <property type="match status" value="1"/>
</dbReference>
<accession>A0A9X0YV81</accession>
<dbReference type="InterPro" id="IPR015422">
    <property type="entry name" value="PyrdxlP-dep_Trfase_small"/>
</dbReference>
<dbReference type="EMBL" id="JAGGMB010000014">
    <property type="protein sequence ID" value="MBP2079249.1"/>
    <property type="molecule type" value="Genomic_DNA"/>
</dbReference>
<sequence>MNNFVSNVVKNMPAYLFSELNRKKKALQEKGVDVIDLGIGAPDLPTPDFIYDVLVKEAKQPANHRYSPYSGTPEFKEAVASFYKNYYGVDLDPNTEVLTLVGTKEGIVNLIQAVINPGDTVLIPDPGYPVYRMGVHLAGGNAVSLPLDKKNGYIPQYEALTKQEREAAKLLFLNYPSNPTAATVELSTFTKAVDFARNHNILLAHDAAYDLVTFDSYQSPSVLQVPNAKDIAIEFGTLSKSYNMTGWRIGYVVGNKEIIHALATLKSNIDTSQFLPIQKAAATALRSDHRTVKENSMIFKQRMEKLHSALAEMGMDAHKPRGTIFLWVGVPSGFTSAEFANKLLDELGIIVTPGTAFGPSGEGHFRISLSVSEERLDEVIKRMKNLDGLGVNPS</sequence>
<dbReference type="GO" id="GO:0010285">
    <property type="term" value="F:L,L-diaminopimelate aminotransferase activity"/>
    <property type="evidence" value="ECO:0007669"/>
    <property type="project" value="UniProtKB-EC"/>
</dbReference>
<dbReference type="GO" id="GO:0030170">
    <property type="term" value="F:pyridoxal phosphate binding"/>
    <property type="evidence" value="ECO:0007669"/>
    <property type="project" value="InterPro"/>
</dbReference>
<dbReference type="PANTHER" id="PTHR42832:SF3">
    <property type="entry name" value="L-GLUTAMINE--4-(METHYLSULFANYL)-2-OXOBUTANOATE AMINOTRANSFERASE"/>
    <property type="match status" value="1"/>
</dbReference>
<feature type="domain" description="Aminotransferase class I/classII large" evidence="4">
    <location>
        <begin position="33"/>
        <end position="382"/>
    </location>
</feature>
<dbReference type="SUPFAM" id="SSF53383">
    <property type="entry name" value="PLP-dependent transferases"/>
    <property type="match status" value="1"/>
</dbReference>
<dbReference type="Gene3D" id="3.40.640.10">
    <property type="entry name" value="Type I PLP-dependent aspartate aminotransferase-like (Major domain)"/>
    <property type="match status" value="1"/>
</dbReference>
<dbReference type="InterPro" id="IPR015424">
    <property type="entry name" value="PyrdxlP-dep_Trfase"/>
</dbReference>
<dbReference type="OrthoDB" id="9802328at2"/>
<evidence type="ECO:0000256" key="1">
    <source>
        <dbReference type="ARBA" id="ARBA00001933"/>
    </source>
</evidence>
<keyword evidence="2 5" id="KW-0032">Aminotransferase</keyword>
<organism evidence="5 6">
    <name type="scientific">Oceanobacillus polygoni</name>
    <dbReference type="NCBI Taxonomy" id="1235259"/>
    <lineage>
        <taxon>Bacteria</taxon>
        <taxon>Bacillati</taxon>
        <taxon>Bacillota</taxon>
        <taxon>Bacilli</taxon>
        <taxon>Bacillales</taxon>
        <taxon>Bacillaceae</taxon>
        <taxon>Oceanobacillus</taxon>
    </lineage>
</organism>
<keyword evidence="6" id="KW-1185">Reference proteome</keyword>
<evidence type="ECO:0000259" key="4">
    <source>
        <dbReference type="Pfam" id="PF00155"/>
    </source>
</evidence>
<comment type="cofactor">
    <cofactor evidence="1">
        <name>pyridoxal 5'-phosphate</name>
        <dbReference type="ChEBI" id="CHEBI:597326"/>
    </cofactor>
</comment>
<dbReference type="InterPro" id="IPR050881">
    <property type="entry name" value="LL-DAP_aminotransferase"/>
</dbReference>
<dbReference type="InterPro" id="IPR004839">
    <property type="entry name" value="Aminotransferase_I/II_large"/>
</dbReference>
<dbReference type="Proteomes" id="UP001138793">
    <property type="component" value="Unassembled WGS sequence"/>
</dbReference>
<comment type="caution">
    <text evidence="5">The sequence shown here is derived from an EMBL/GenBank/DDBJ whole genome shotgun (WGS) entry which is preliminary data.</text>
</comment>
<dbReference type="InterPro" id="IPR015421">
    <property type="entry name" value="PyrdxlP-dep_Trfase_major"/>
</dbReference>
<evidence type="ECO:0000256" key="2">
    <source>
        <dbReference type="ARBA" id="ARBA00022576"/>
    </source>
</evidence>
<reference evidence="5" key="1">
    <citation type="submission" date="2021-03" db="EMBL/GenBank/DDBJ databases">
        <title>Genomic Encyclopedia of Type Strains, Phase IV (KMG-IV): sequencing the most valuable type-strain genomes for metagenomic binning, comparative biology and taxonomic classification.</title>
        <authorList>
            <person name="Goeker M."/>
        </authorList>
    </citation>
    <scope>NUCLEOTIDE SEQUENCE</scope>
    <source>
        <strain evidence="5">DSM 107338</strain>
    </source>
</reference>
<dbReference type="EC" id="2.6.1.83" evidence="5"/>
<proteinExistence type="predicted"/>
<dbReference type="PANTHER" id="PTHR42832">
    <property type="entry name" value="AMINO ACID AMINOTRANSFERASE"/>
    <property type="match status" value="1"/>
</dbReference>
<dbReference type="CDD" id="cd00609">
    <property type="entry name" value="AAT_like"/>
    <property type="match status" value="1"/>
</dbReference>
<dbReference type="Pfam" id="PF00155">
    <property type="entry name" value="Aminotran_1_2"/>
    <property type="match status" value="1"/>
</dbReference>
<dbReference type="RefSeq" id="WP_149474813.1">
    <property type="nucleotide sequence ID" value="NZ_JAGGMB010000014.1"/>
</dbReference>
<evidence type="ECO:0000313" key="5">
    <source>
        <dbReference type="EMBL" id="MBP2079249.1"/>
    </source>
</evidence>
<evidence type="ECO:0000256" key="3">
    <source>
        <dbReference type="ARBA" id="ARBA00022679"/>
    </source>
</evidence>
<evidence type="ECO:0000313" key="6">
    <source>
        <dbReference type="Proteomes" id="UP001138793"/>
    </source>
</evidence>
<name>A0A9X0YV81_9BACI</name>